<evidence type="ECO:0000313" key="3">
    <source>
        <dbReference type="Proteomes" id="UP001277761"/>
    </source>
</evidence>
<evidence type="ECO:0008006" key="4">
    <source>
        <dbReference type="Google" id="ProtNLM"/>
    </source>
</evidence>
<feature type="compositionally biased region" description="Basic and acidic residues" evidence="1">
    <location>
        <begin position="211"/>
        <end position="228"/>
    </location>
</feature>
<sequence>MRFPTYQDLSKEQDDVNNLPLKGNYLVTGPPGTGKTVMALYRGKALAGRRESVQLLMHGRLLSQYTSQVVGHLGIDGVVNTFFSWLGKWCRSNWGVNTPQVEPYRPDWTRIIELAIEKPPARGAQPHLLVDEGQDMAPEFFMFAKSVAKGLTVFADENQRITDDNSTLAEIRTKIRPDAELKLTRNYRNTREIALVARHFVADSPTGVPELPERTGPKPELAAHPRTHESAQRIATYAGNFKRQQIGVIVPNDKKLLSIYRNRLAAALPDSVRLQHYSNKGKTEVEFDTPGVTLLHWASAKGLEFDAVFLPELQAVRQELGSPLLHMQLHVLCSRARERLFLSYTGEGRPAIASLLPLDLIKVVP</sequence>
<accession>A0ABU4VL59</accession>
<name>A0ABU4VL59_9ACTN</name>
<feature type="region of interest" description="Disordered" evidence="1">
    <location>
        <begin position="206"/>
        <end position="228"/>
    </location>
</feature>
<reference evidence="2 3" key="1">
    <citation type="submission" date="2023-11" db="EMBL/GenBank/DDBJ databases">
        <authorList>
            <person name="Xu M."/>
            <person name="Jiang T."/>
        </authorList>
    </citation>
    <scope>NUCLEOTIDE SEQUENCE [LARGE SCALE GENOMIC DNA]</scope>
    <source>
        <strain evidence="2 3">SD</strain>
    </source>
</reference>
<dbReference type="InterPro" id="IPR000212">
    <property type="entry name" value="DNA_helicase_UvrD/REP"/>
</dbReference>
<evidence type="ECO:0000313" key="2">
    <source>
        <dbReference type="EMBL" id="MDX8152087.1"/>
    </source>
</evidence>
<proteinExistence type="predicted"/>
<protein>
    <recommendedName>
        <fullName evidence="4">DNA helicase</fullName>
    </recommendedName>
</protein>
<organism evidence="2 3">
    <name type="scientific">Patulibacter brassicae</name>
    <dbReference type="NCBI Taxonomy" id="1705717"/>
    <lineage>
        <taxon>Bacteria</taxon>
        <taxon>Bacillati</taxon>
        <taxon>Actinomycetota</taxon>
        <taxon>Thermoleophilia</taxon>
        <taxon>Solirubrobacterales</taxon>
        <taxon>Patulibacteraceae</taxon>
        <taxon>Patulibacter</taxon>
    </lineage>
</organism>
<dbReference type="InterPro" id="IPR027417">
    <property type="entry name" value="P-loop_NTPase"/>
</dbReference>
<gene>
    <name evidence="2" type="ORF">SK069_10815</name>
</gene>
<dbReference type="Proteomes" id="UP001277761">
    <property type="component" value="Unassembled WGS sequence"/>
</dbReference>
<dbReference type="SUPFAM" id="SSF52540">
    <property type="entry name" value="P-loop containing nucleoside triphosphate hydrolases"/>
    <property type="match status" value="1"/>
</dbReference>
<comment type="caution">
    <text evidence="2">The sequence shown here is derived from an EMBL/GenBank/DDBJ whole genome shotgun (WGS) entry which is preliminary data.</text>
</comment>
<evidence type="ECO:0000256" key="1">
    <source>
        <dbReference type="SAM" id="MobiDB-lite"/>
    </source>
</evidence>
<dbReference type="PANTHER" id="PTHR11070:SF2">
    <property type="entry name" value="ATP-DEPENDENT DNA HELICASE SRS2"/>
    <property type="match status" value="1"/>
</dbReference>
<dbReference type="Gene3D" id="3.40.50.300">
    <property type="entry name" value="P-loop containing nucleotide triphosphate hydrolases"/>
    <property type="match status" value="2"/>
</dbReference>
<dbReference type="EMBL" id="JAXAVX010000004">
    <property type="protein sequence ID" value="MDX8152087.1"/>
    <property type="molecule type" value="Genomic_DNA"/>
</dbReference>
<keyword evidence="3" id="KW-1185">Reference proteome</keyword>
<dbReference type="PANTHER" id="PTHR11070">
    <property type="entry name" value="UVRD / RECB / PCRA DNA HELICASE FAMILY MEMBER"/>
    <property type="match status" value="1"/>
</dbReference>
<dbReference type="RefSeq" id="WP_319954242.1">
    <property type="nucleotide sequence ID" value="NZ_JAXAVX010000004.1"/>
</dbReference>